<reference evidence="1 2" key="1">
    <citation type="submission" date="2023-02" db="EMBL/GenBank/DDBJ databases">
        <title>Entomopathogenic bacteria.</title>
        <authorList>
            <person name="Machado R.A."/>
        </authorList>
    </citation>
    <scope>NUCLEOTIDE SEQUENCE [LARGE SCALE GENOMIC DNA]</scope>
    <source>
        <strain evidence="1 2">XENO-10</strain>
    </source>
</reference>
<comment type="caution">
    <text evidence="1">The sequence shown here is derived from an EMBL/GenBank/DDBJ whole genome shotgun (WGS) entry which is preliminary data.</text>
</comment>
<evidence type="ECO:0000313" key="1">
    <source>
        <dbReference type="EMBL" id="MDC9589662.1"/>
    </source>
</evidence>
<protein>
    <recommendedName>
        <fullName evidence="3">Phage protein</fullName>
    </recommendedName>
</protein>
<gene>
    <name evidence="1" type="ORF">PSI23_10225</name>
</gene>
<dbReference type="RefSeq" id="WP_273554982.1">
    <property type="nucleotide sequence ID" value="NZ_JAQRFI010000020.1"/>
</dbReference>
<keyword evidence="2" id="KW-1185">Reference proteome</keyword>
<dbReference type="Proteomes" id="UP001217178">
    <property type="component" value="Unassembled WGS sequence"/>
</dbReference>
<evidence type="ECO:0000313" key="2">
    <source>
        <dbReference type="Proteomes" id="UP001217178"/>
    </source>
</evidence>
<proteinExistence type="predicted"/>
<name>A0ABT5LEX0_9GAMM</name>
<sequence length="104" mass="12557">MELGFSAYEKMMHQFNQKTHKKTTPIEYAKNYLKKIIKNEIENLNEILASLKINECKLFDYWFSYIEKKGYRISLSEDEMDTIITKKSKYIIHSFSEFIEELQI</sequence>
<accession>A0ABT5LEX0</accession>
<dbReference type="EMBL" id="JAQRFI010000020">
    <property type="protein sequence ID" value="MDC9589662.1"/>
    <property type="molecule type" value="Genomic_DNA"/>
</dbReference>
<evidence type="ECO:0008006" key="3">
    <source>
        <dbReference type="Google" id="ProtNLM"/>
    </source>
</evidence>
<organism evidence="1 2">
    <name type="scientific">Xenorhabdus yunnanensis</name>
    <dbReference type="NCBI Taxonomy" id="3025878"/>
    <lineage>
        <taxon>Bacteria</taxon>
        <taxon>Pseudomonadati</taxon>
        <taxon>Pseudomonadota</taxon>
        <taxon>Gammaproteobacteria</taxon>
        <taxon>Enterobacterales</taxon>
        <taxon>Morganellaceae</taxon>
        <taxon>Xenorhabdus</taxon>
    </lineage>
</organism>